<proteinExistence type="predicted"/>
<dbReference type="PROSITE" id="PS00687">
    <property type="entry name" value="ALDEHYDE_DEHYDR_GLU"/>
    <property type="match status" value="1"/>
</dbReference>
<accession>A0A383DID1</accession>
<feature type="non-terminal residue" evidence="3">
    <location>
        <position position="235"/>
    </location>
</feature>
<dbReference type="EMBL" id="UINC01217590">
    <property type="protein sequence ID" value="SVE44247.1"/>
    <property type="molecule type" value="Genomic_DNA"/>
</dbReference>
<dbReference type="InterPro" id="IPR016162">
    <property type="entry name" value="Ald_DH_N"/>
</dbReference>
<dbReference type="InterPro" id="IPR016161">
    <property type="entry name" value="Ald_DH/histidinol_DH"/>
</dbReference>
<dbReference type="AlphaFoldDB" id="A0A383DID1"/>
<dbReference type="InterPro" id="IPR029510">
    <property type="entry name" value="Ald_DH_CS_GLU"/>
</dbReference>
<gene>
    <name evidence="3" type="ORF">METZ01_LOCUS497101</name>
</gene>
<name>A0A383DID1_9ZZZZ</name>
<organism evidence="3">
    <name type="scientific">marine metagenome</name>
    <dbReference type="NCBI Taxonomy" id="408172"/>
    <lineage>
        <taxon>unclassified sequences</taxon>
        <taxon>metagenomes</taxon>
        <taxon>ecological metagenomes</taxon>
    </lineage>
</organism>
<dbReference type="InterPro" id="IPR016163">
    <property type="entry name" value="Ald_DH_C"/>
</dbReference>
<dbReference type="PROSITE" id="PS00070">
    <property type="entry name" value="ALDEHYDE_DEHYDR_CYS"/>
    <property type="match status" value="1"/>
</dbReference>
<dbReference type="InterPro" id="IPR016160">
    <property type="entry name" value="Ald_DH_CS_CYS"/>
</dbReference>
<dbReference type="GO" id="GO:0016620">
    <property type="term" value="F:oxidoreductase activity, acting on the aldehyde or oxo group of donors, NAD or NADP as acceptor"/>
    <property type="evidence" value="ECO:0007669"/>
    <property type="project" value="InterPro"/>
</dbReference>
<evidence type="ECO:0000259" key="2">
    <source>
        <dbReference type="Pfam" id="PF00171"/>
    </source>
</evidence>
<evidence type="ECO:0000256" key="1">
    <source>
        <dbReference type="ARBA" id="ARBA00023002"/>
    </source>
</evidence>
<keyword evidence="1" id="KW-0560">Oxidoreductase</keyword>
<dbReference type="Gene3D" id="3.40.605.10">
    <property type="entry name" value="Aldehyde Dehydrogenase, Chain A, domain 1"/>
    <property type="match status" value="1"/>
</dbReference>
<dbReference type="Pfam" id="PF00171">
    <property type="entry name" value="Aldedh"/>
    <property type="match status" value="1"/>
</dbReference>
<feature type="domain" description="Aldehyde dehydrogenase" evidence="2">
    <location>
        <begin position="5"/>
        <end position="224"/>
    </location>
</feature>
<dbReference type="SUPFAM" id="SSF53720">
    <property type="entry name" value="ALDH-like"/>
    <property type="match status" value="1"/>
</dbReference>
<dbReference type="InterPro" id="IPR015590">
    <property type="entry name" value="Aldehyde_DH_dom"/>
</dbReference>
<sequence length="235" mass="25408">LPKKEDCQRFICREPLGVVLDIAAWNYPLLIAVNVVVPAILAGNVIAIKHSSLTPLCAIAFQEAFKHAAAPKGLVTSLIMDHKTTEKAIHSGLIHRLAFTGSVNGGREVQTISSSQFIDVGLELGGKDPAYIREDANIESAVTGIMDGVFYNGGQSCCAVERIYVYETRFDEFVKKAIEFMNKLKIGDPMNEATDIGPMAQGSGIKTVEEQLKDAANKGAKIVRHPGPLPDGEKF</sequence>
<protein>
    <recommendedName>
        <fullName evidence="2">Aldehyde dehydrogenase domain-containing protein</fullName>
    </recommendedName>
</protein>
<reference evidence="3" key="1">
    <citation type="submission" date="2018-05" db="EMBL/GenBank/DDBJ databases">
        <authorList>
            <person name="Lanie J.A."/>
            <person name="Ng W.-L."/>
            <person name="Kazmierczak K.M."/>
            <person name="Andrzejewski T.M."/>
            <person name="Davidsen T.M."/>
            <person name="Wayne K.J."/>
            <person name="Tettelin H."/>
            <person name="Glass J.I."/>
            <person name="Rusch D."/>
            <person name="Podicherti R."/>
            <person name="Tsui H.-C.T."/>
            <person name="Winkler M.E."/>
        </authorList>
    </citation>
    <scope>NUCLEOTIDE SEQUENCE</scope>
</reference>
<dbReference type="PANTHER" id="PTHR11699">
    <property type="entry name" value="ALDEHYDE DEHYDROGENASE-RELATED"/>
    <property type="match status" value="1"/>
</dbReference>
<evidence type="ECO:0000313" key="3">
    <source>
        <dbReference type="EMBL" id="SVE44247.1"/>
    </source>
</evidence>
<dbReference type="Gene3D" id="3.40.309.10">
    <property type="entry name" value="Aldehyde Dehydrogenase, Chain A, domain 2"/>
    <property type="match status" value="1"/>
</dbReference>
<feature type="non-terminal residue" evidence="3">
    <location>
        <position position="1"/>
    </location>
</feature>